<dbReference type="Proteomes" id="UP001597182">
    <property type="component" value="Unassembled WGS sequence"/>
</dbReference>
<accession>A0ABW3VHH6</accession>
<dbReference type="RefSeq" id="WP_013676995.1">
    <property type="nucleotide sequence ID" value="NZ_BAABKS010000006.1"/>
</dbReference>
<dbReference type="EMBL" id="JBHTMB010000134">
    <property type="protein sequence ID" value="MFD1234592.1"/>
    <property type="molecule type" value="Genomic_DNA"/>
</dbReference>
<evidence type="ECO:0000256" key="1">
    <source>
        <dbReference type="ARBA" id="ARBA00006817"/>
    </source>
</evidence>
<evidence type="ECO:0000313" key="4">
    <source>
        <dbReference type="Proteomes" id="UP001597182"/>
    </source>
</evidence>
<name>A0ABW3VHH6_9PSEU</name>
<organism evidence="3 4">
    <name type="scientific">Pseudonocardia benzenivorans</name>
    <dbReference type="NCBI Taxonomy" id="228005"/>
    <lineage>
        <taxon>Bacteria</taxon>
        <taxon>Bacillati</taxon>
        <taxon>Actinomycetota</taxon>
        <taxon>Actinomycetes</taxon>
        <taxon>Pseudonocardiales</taxon>
        <taxon>Pseudonocardiaceae</taxon>
        <taxon>Pseudonocardia</taxon>
    </lineage>
</organism>
<evidence type="ECO:0000313" key="3">
    <source>
        <dbReference type="EMBL" id="MFD1234592.1"/>
    </source>
</evidence>
<dbReference type="InterPro" id="IPR013538">
    <property type="entry name" value="ASHA1/2-like_C"/>
</dbReference>
<feature type="domain" description="Activator of Hsp90 ATPase homologue 1/2-like C-terminal" evidence="2">
    <location>
        <begin position="12"/>
        <end position="152"/>
    </location>
</feature>
<gene>
    <name evidence="3" type="ORF">ACFQ34_14980</name>
</gene>
<dbReference type="SUPFAM" id="SSF55961">
    <property type="entry name" value="Bet v1-like"/>
    <property type="match status" value="1"/>
</dbReference>
<protein>
    <submittedName>
        <fullName evidence="3">SRPBCC domain-containing protein</fullName>
    </submittedName>
</protein>
<sequence>MTSRVLVALRIAAPPDRVFTAFTAETAIWWRPNTLFQLNGRDDGRLAIEAGPGGRVLECYPDDPPFEVGRVRVWEPPGRLVLGWRPATFPADRETEVHVRFEEVDDGTRVVVEHLGWDGVPQEHVARHGFPLQPFQQRLAEWWQSSLRALASAT</sequence>
<evidence type="ECO:0000259" key="2">
    <source>
        <dbReference type="Pfam" id="PF08327"/>
    </source>
</evidence>
<proteinExistence type="inferred from homology"/>
<comment type="similarity">
    <text evidence="1">Belongs to the AHA1 family.</text>
</comment>
<dbReference type="InterPro" id="IPR023393">
    <property type="entry name" value="START-like_dom_sf"/>
</dbReference>
<dbReference type="Gene3D" id="3.30.530.20">
    <property type="match status" value="1"/>
</dbReference>
<comment type="caution">
    <text evidence="3">The sequence shown here is derived from an EMBL/GenBank/DDBJ whole genome shotgun (WGS) entry which is preliminary data.</text>
</comment>
<keyword evidence="4" id="KW-1185">Reference proteome</keyword>
<reference evidence="4" key="1">
    <citation type="journal article" date="2019" name="Int. J. Syst. Evol. Microbiol.">
        <title>The Global Catalogue of Microorganisms (GCM) 10K type strain sequencing project: providing services to taxonomists for standard genome sequencing and annotation.</title>
        <authorList>
            <consortium name="The Broad Institute Genomics Platform"/>
            <consortium name="The Broad Institute Genome Sequencing Center for Infectious Disease"/>
            <person name="Wu L."/>
            <person name="Ma J."/>
        </authorList>
    </citation>
    <scope>NUCLEOTIDE SEQUENCE [LARGE SCALE GENOMIC DNA]</scope>
    <source>
        <strain evidence="4">CCUG 49018</strain>
    </source>
</reference>
<dbReference type="Pfam" id="PF08327">
    <property type="entry name" value="AHSA1"/>
    <property type="match status" value="1"/>
</dbReference>